<feature type="transmembrane region" description="Helical" evidence="14">
    <location>
        <begin position="836"/>
        <end position="858"/>
    </location>
</feature>
<sequence length="1515" mass="168856">MSSIITSIEVNHTVAFIGTSTGDLLKVHIENSTAARLYERVSLDTSPVLTDIKINDTSGMMHVLTEQKLVKMRAENCGQYTTCETCIGTDAGNDGDPYCGWCTLERRCTRYSNCSSPDVSSRWLAYNAAHCIDITDVAPYDNLPMTVTEQQITLTVQQLPDLGTGQSYECHFGSFESPATKNGEMLECTSPPSDGIPAIPQGDDAVRVDLAVESSETSVQFVDTDFYFYECSTHTSCVSCVGSRWACDWCVFDNRCTHESSTCTRTNEIIIIGDNNPFASATKGPEFCPQLLNQTAEVLLPNNIMRNITVITTNLPDEAEISNFQCSLDVEGSPQAVNAERNGDRITCQQKAYTYLSNDEPELEVRLSVSWTDTSGVAHILDDIHGFDATLYKCEVQKPDCSRCITARPALGCVWCGAMPTSVCKLSESCRENVMILINGLNCPDPVLSKVFPLTGPIEGNTVIDVMGTDIGLRFEDVVSVMVGNQSCDLAGLNSDYQIGLSVSCKTGAGSVGAELITLTVMGADGTTLQHSSGTVNFNFTDPAITDFQPRLGPEAGGTAVSVNGTALNTGRDIEAFIGDRRCEIIGQPVESRLECTTTAAQVEYHGLVKVSFDGAMRTSSDMYTYTENPTITEVSPLKSILSGGRVLTVVGTNLHTSVTRQIVVTDGQDNRKIEECQGESETTMRCPSPNITGFNSATLMSKENLTFGFIMDGFTQLLTWSQDNDANLEYFQDPEYYEFEDVEEKDGESLAIMGERIDSAITADELKVWIGTERCPVIVLAEILVRCTLPEDQPKAGNFLGGDVVGNLPEVWVEHSNLQVRIGEIRYPASNPVPIVVASISGAVLVCILFVVICFGAQVYGAKREAKLIVEDMRALEADLADEVKAAFAELQTDMTDLTSDLEGIGMPFVSHRDYATNMLFIGQEMKPSTTDEEYPNEEVERAMIKFSQLLSNKNFLLLFIQTLDAESSSKLSIREKQSIASLLTVIMILENKLVYMTDIMITLMTQLIENAADSNRTRQLFCRTESILEKLLSNWVALCLYDQLKNHTAYPLFVLYRAIKYRSEHGPIDLITGRSRFSLNYDKLLQEDVKYSPITLVVLIDEKMHVTKEVKVLDVDTISQVKEKILDVVYGNQPYSSRPSANEVSLEWRQGKSGKLILTDEDTRPLTDKWRRVNTLQVFCVRDNDLVALVEKQDVPNARFSDSILTAQGASYMNVAFDDEKSKHRKSTKKGYTAAEVEAQEGIMDWHLSQEEEEWSTEEEGQRRRKRGGCISLDAVTFRNKVSRHRIKEISFPRLLSTKGIVQDYVDSMFQAILSAKSAPKAIKYLFDFFDSQAYRHDLSTADPDLVHIWKSNILPLRFWANAIKHPDYIFDIRPSRTVEASLDVIAQLFHDAHDTKTHKLGRETSINKLLYGKEKTAYRNKVVSFFEEVEQLPPVPTQELNKELYKACENFSGLFSKLSTLDQLWKIVRRFKQKLLDEIEDNERCKDENLDGLLEEIDNILSEESDVAEECV</sequence>
<dbReference type="InterPro" id="IPR041362">
    <property type="entry name" value="TIG2_plexin"/>
</dbReference>
<evidence type="ECO:0000256" key="8">
    <source>
        <dbReference type="ARBA" id="ARBA00022989"/>
    </source>
</evidence>
<dbReference type="Pfam" id="PF24479">
    <property type="entry name" value="PSI_PlexinA-B"/>
    <property type="match status" value="1"/>
</dbReference>
<dbReference type="SUPFAM" id="SSF48350">
    <property type="entry name" value="GTPase activation domain, GAP"/>
    <property type="match status" value="1"/>
</dbReference>
<dbReference type="GO" id="GO:0030334">
    <property type="term" value="P:regulation of cell migration"/>
    <property type="evidence" value="ECO:0007669"/>
    <property type="project" value="TreeGrafter"/>
</dbReference>
<dbReference type="InterPro" id="IPR036352">
    <property type="entry name" value="Semap_dom_sf"/>
</dbReference>
<dbReference type="GO" id="GO:0017154">
    <property type="term" value="F:semaphorin receptor activity"/>
    <property type="evidence" value="ECO:0007669"/>
    <property type="project" value="InterPro"/>
</dbReference>
<dbReference type="GO" id="GO:0005886">
    <property type="term" value="C:plasma membrane"/>
    <property type="evidence" value="ECO:0007669"/>
    <property type="project" value="UniProtKB-SubCell"/>
</dbReference>
<evidence type="ECO:0000256" key="14">
    <source>
        <dbReference type="SAM" id="Phobius"/>
    </source>
</evidence>
<dbReference type="Pfam" id="PF01437">
    <property type="entry name" value="PSI"/>
    <property type="match status" value="1"/>
</dbReference>
<dbReference type="SUPFAM" id="SSF103575">
    <property type="entry name" value="Plexin repeat"/>
    <property type="match status" value="1"/>
</dbReference>
<dbReference type="PROSITE" id="PS51004">
    <property type="entry name" value="SEMA"/>
    <property type="match status" value="1"/>
</dbReference>
<dbReference type="InterPro" id="IPR001627">
    <property type="entry name" value="Semap_dom"/>
</dbReference>
<evidence type="ECO:0000256" key="1">
    <source>
        <dbReference type="ARBA" id="ARBA00004251"/>
    </source>
</evidence>
<dbReference type="Proteomes" id="UP000887568">
    <property type="component" value="Unplaced"/>
</dbReference>
<dbReference type="SUPFAM" id="SSF101912">
    <property type="entry name" value="Sema domain"/>
    <property type="match status" value="1"/>
</dbReference>
<proteinExistence type="inferred from homology"/>
<evidence type="ECO:0000256" key="12">
    <source>
        <dbReference type="ARBA" id="ARBA00023180"/>
    </source>
</evidence>
<dbReference type="InterPro" id="IPR046800">
    <property type="entry name" value="Plexin_RBD"/>
</dbReference>
<dbReference type="FunFam" id="2.60.40.10:FF:000131">
    <property type="entry name" value="Plexin A2"/>
    <property type="match status" value="1"/>
</dbReference>
<reference evidence="16" key="1">
    <citation type="submission" date="2022-11" db="UniProtKB">
        <authorList>
            <consortium name="EnsemblMetazoa"/>
        </authorList>
    </citation>
    <scope>IDENTIFICATION</scope>
</reference>
<organism evidence="16 17">
    <name type="scientific">Patiria miniata</name>
    <name type="common">Bat star</name>
    <name type="synonym">Asterina miniata</name>
    <dbReference type="NCBI Taxonomy" id="46514"/>
    <lineage>
        <taxon>Eukaryota</taxon>
        <taxon>Metazoa</taxon>
        <taxon>Echinodermata</taxon>
        <taxon>Eleutherozoa</taxon>
        <taxon>Asterozoa</taxon>
        <taxon>Asteroidea</taxon>
        <taxon>Valvatacea</taxon>
        <taxon>Valvatida</taxon>
        <taxon>Asterinidae</taxon>
        <taxon>Patiria</taxon>
    </lineage>
</organism>
<evidence type="ECO:0000256" key="5">
    <source>
        <dbReference type="ARBA" id="ARBA00022692"/>
    </source>
</evidence>
<dbReference type="RefSeq" id="XP_038061896.1">
    <property type="nucleotide sequence ID" value="XM_038205968.1"/>
</dbReference>
<dbReference type="InterPro" id="IPR031148">
    <property type="entry name" value="Plexin"/>
</dbReference>
<dbReference type="Pfam" id="PF20170">
    <property type="entry name" value="Plexin_RBD"/>
    <property type="match status" value="1"/>
</dbReference>
<comment type="similarity">
    <text evidence="2">Belongs to the plexin family.</text>
</comment>
<name>A0A914AEH4_PATMI</name>
<dbReference type="Gene3D" id="1.10.506.10">
    <property type="entry name" value="GTPase Activation - p120gap, domain 1"/>
    <property type="match status" value="2"/>
</dbReference>
<dbReference type="OrthoDB" id="125363at2759"/>
<evidence type="ECO:0000256" key="13">
    <source>
        <dbReference type="PROSITE-ProRule" id="PRU00352"/>
    </source>
</evidence>
<dbReference type="InterPro" id="IPR057533">
    <property type="entry name" value="PSI_Plexin-B"/>
</dbReference>
<dbReference type="SUPFAM" id="SSF81296">
    <property type="entry name" value="E set domains"/>
    <property type="match status" value="3"/>
</dbReference>
<evidence type="ECO:0000256" key="6">
    <source>
        <dbReference type="ARBA" id="ARBA00022729"/>
    </source>
</evidence>
<keyword evidence="11" id="KW-0675">Receptor</keyword>
<dbReference type="GO" id="GO:0007162">
    <property type="term" value="P:negative regulation of cell adhesion"/>
    <property type="evidence" value="ECO:0007669"/>
    <property type="project" value="TreeGrafter"/>
</dbReference>
<dbReference type="FunFam" id="2.60.40.10:FF:000868">
    <property type="entry name" value="Plexin D1"/>
    <property type="match status" value="1"/>
</dbReference>
<dbReference type="GO" id="GO:0050772">
    <property type="term" value="P:positive regulation of axonogenesis"/>
    <property type="evidence" value="ECO:0007669"/>
    <property type="project" value="TreeGrafter"/>
</dbReference>
<feature type="domain" description="Sema" evidence="15">
    <location>
        <begin position="1"/>
        <end position="74"/>
    </location>
</feature>
<keyword evidence="7" id="KW-0677">Repeat</keyword>
<dbReference type="Pfam" id="PF01833">
    <property type="entry name" value="TIG"/>
    <property type="match status" value="3"/>
</dbReference>
<evidence type="ECO:0000259" key="15">
    <source>
        <dbReference type="PROSITE" id="PS51004"/>
    </source>
</evidence>
<evidence type="ECO:0000313" key="17">
    <source>
        <dbReference type="Proteomes" id="UP000887568"/>
    </source>
</evidence>
<keyword evidence="6" id="KW-0732">Signal</keyword>
<dbReference type="GeneID" id="119732444"/>
<dbReference type="SMART" id="SM00429">
    <property type="entry name" value="IPT"/>
    <property type="match status" value="3"/>
</dbReference>
<dbReference type="Pfam" id="PF18020">
    <property type="entry name" value="TIG_2"/>
    <property type="match status" value="1"/>
</dbReference>
<dbReference type="Gene3D" id="2.130.10.10">
    <property type="entry name" value="YVTN repeat-like/Quinoprotein amine dehydrogenase"/>
    <property type="match status" value="1"/>
</dbReference>
<dbReference type="EnsemblMetazoa" id="XM_038205968.1">
    <property type="protein sequence ID" value="XP_038061896.1"/>
    <property type="gene ID" value="LOC119732444"/>
</dbReference>
<dbReference type="Pfam" id="PF17960">
    <property type="entry name" value="TIG_plexin"/>
    <property type="match status" value="1"/>
</dbReference>
<dbReference type="OMA" id="TPYFYET"/>
<comment type="subcellular location">
    <subcellularLocation>
        <location evidence="1">Cell membrane</location>
        <topology evidence="1">Single-pass type I membrane protein</topology>
    </subcellularLocation>
</comment>
<dbReference type="InterPro" id="IPR041019">
    <property type="entry name" value="TIG1_plexin"/>
</dbReference>
<evidence type="ECO:0000256" key="11">
    <source>
        <dbReference type="ARBA" id="ARBA00023170"/>
    </source>
</evidence>
<dbReference type="InterPro" id="IPR002165">
    <property type="entry name" value="Plexin_repeat"/>
</dbReference>
<dbReference type="InterPro" id="IPR013548">
    <property type="entry name" value="Plexin_cytoplasmic_RasGAP_dom"/>
</dbReference>
<dbReference type="SMART" id="SM00423">
    <property type="entry name" value="PSI"/>
    <property type="match status" value="3"/>
</dbReference>
<keyword evidence="17" id="KW-1185">Reference proteome</keyword>
<dbReference type="Gene3D" id="2.60.40.10">
    <property type="entry name" value="Immunoglobulins"/>
    <property type="match status" value="5"/>
</dbReference>
<evidence type="ECO:0000256" key="2">
    <source>
        <dbReference type="ARBA" id="ARBA00010297"/>
    </source>
</evidence>
<dbReference type="GO" id="GO:0002116">
    <property type="term" value="C:semaphorin receptor complex"/>
    <property type="evidence" value="ECO:0007669"/>
    <property type="project" value="TreeGrafter"/>
</dbReference>
<evidence type="ECO:0000256" key="4">
    <source>
        <dbReference type="ARBA" id="ARBA00022553"/>
    </source>
</evidence>
<evidence type="ECO:0000256" key="10">
    <source>
        <dbReference type="ARBA" id="ARBA00023157"/>
    </source>
</evidence>
<dbReference type="InterPro" id="IPR015943">
    <property type="entry name" value="WD40/YVTN_repeat-like_dom_sf"/>
</dbReference>
<evidence type="ECO:0000256" key="3">
    <source>
        <dbReference type="ARBA" id="ARBA00022475"/>
    </source>
</evidence>
<dbReference type="InterPro" id="IPR013783">
    <property type="entry name" value="Ig-like_fold"/>
</dbReference>
<dbReference type="GO" id="GO:0008360">
    <property type="term" value="P:regulation of cell shape"/>
    <property type="evidence" value="ECO:0007669"/>
    <property type="project" value="TreeGrafter"/>
</dbReference>
<accession>A0A914AEH4</accession>
<keyword evidence="12" id="KW-0325">Glycoprotein</keyword>
<dbReference type="Pfam" id="PF24317">
    <property type="entry name" value="PSI_Plexin-B"/>
    <property type="match status" value="1"/>
</dbReference>
<dbReference type="InterPro" id="IPR008936">
    <property type="entry name" value="Rho_GTPase_activation_prot"/>
</dbReference>
<keyword evidence="5 14" id="KW-0812">Transmembrane</keyword>
<keyword evidence="3" id="KW-1003">Cell membrane</keyword>
<comment type="caution">
    <text evidence="13">Lacks conserved residue(s) required for the propagation of feature annotation.</text>
</comment>
<evidence type="ECO:0000313" key="16">
    <source>
        <dbReference type="EnsemblMetazoa" id="XP_038061896.1"/>
    </source>
</evidence>
<dbReference type="PANTHER" id="PTHR22625">
    <property type="entry name" value="PLEXIN"/>
    <property type="match status" value="1"/>
</dbReference>
<dbReference type="InterPro" id="IPR014756">
    <property type="entry name" value="Ig_E-set"/>
</dbReference>
<dbReference type="InterPro" id="IPR002909">
    <property type="entry name" value="IPT_dom"/>
</dbReference>
<keyword evidence="9 14" id="KW-0472">Membrane</keyword>
<keyword evidence="4" id="KW-0597">Phosphoprotein</keyword>
<evidence type="ECO:0000256" key="9">
    <source>
        <dbReference type="ARBA" id="ARBA00023136"/>
    </source>
</evidence>
<dbReference type="InterPro" id="IPR016201">
    <property type="entry name" value="PSI"/>
</dbReference>
<protein>
    <recommendedName>
        <fullName evidence="15">Sema domain-containing protein</fullName>
    </recommendedName>
</protein>
<dbReference type="Pfam" id="PF08337">
    <property type="entry name" value="Plexin_cytopl"/>
    <property type="match status" value="1"/>
</dbReference>
<evidence type="ECO:0000256" key="7">
    <source>
        <dbReference type="ARBA" id="ARBA00022737"/>
    </source>
</evidence>
<dbReference type="PANTHER" id="PTHR22625:SF44">
    <property type="entry name" value="PLEXIN-B"/>
    <property type="match status" value="1"/>
</dbReference>
<keyword evidence="10" id="KW-1015">Disulfide bond</keyword>
<keyword evidence="8 14" id="KW-1133">Transmembrane helix</keyword>